<name>A0A1I1M180_9SPHI</name>
<evidence type="ECO:0000313" key="1">
    <source>
        <dbReference type="EMBL" id="SFC79267.1"/>
    </source>
</evidence>
<keyword evidence="2" id="KW-1185">Reference proteome</keyword>
<evidence type="ECO:0000313" key="2">
    <source>
        <dbReference type="Proteomes" id="UP000199577"/>
    </source>
</evidence>
<sequence length="163" mass="17593">MKKKLTYPLLALVVLLWGAIFYRIFAGLGDNKPTPPSASAERKPKTVAHRHTGDSLLLDYPDPFLERARGAPISVDGGAGPTGAPEQPEPVMELPYIDWSQVQYLGSVNSEGKKAIALVAVNGREYMLRPGETIDGYTLLSMQGSSITISHQGQVATLTMQGQ</sequence>
<protein>
    <recommendedName>
        <fullName evidence="3">Type IV pilus biogenesis</fullName>
    </recommendedName>
</protein>
<dbReference type="STRING" id="623281.SAMN05421747_12718"/>
<dbReference type="OrthoDB" id="676730at2"/>
<gene>
    <name evidence="1" type="ORF">SAMN05421747_12718</name>
</gene>
<reference evidence="1 2" key="1">
    <citation type="submission" date="2016-10" db="EMBL/GenBank/DDBJ databases">
        <authorList>
            <person name="de Groot N.N."/>
        </authorList>
    </citation>
    <scope>NUCLEOTIDE SEQUENCE [LARGE SCALE GENOMIC DNA]</scope>
    <source>
        <strain evidence="1 2">DSM 22900</strain>
    </source>
</reference>
<dbReference type="AlphaFoldDB" id="A0A1I1M180"/>
<dbReference type="RefSeq" id="WP_090975076.1">
    <property type="nucleotide sequence ID" value="NZ_FOLL01000027.1"/>
</dbReference>
<accession>A0A1I1M180</accession>
<evidence type="ECO:0008006" key="3">
    <source>
        <dbReference type="Google" id="ProtNLM"/>
    </source>
</evidence>
<organism evidence="1 2">
    <name type="scientific">Parapedobacter composti</name>
    <dbReference type="NCBI Taxonomy" id="623281"/>
    <lineage>
        <taxon>Bacteria</taxon>
        <taxon>Pseudomonadati</taxon>
        <taxon>Bacteroidota</taxon>
        <taxon>Sphingobacteriia</taxon>
        <taxon>Sphingobacteriales</taxon>
        <taxon>Sphingobacteriaceae</taxon>
        <taxon>Parapedobacter</taxon>
    </lineage>
</organism>
<dbReference type="EMBL" id="FOLL01000027">
    <property type="protein sequence ID" value="SFC79267.1"/>
    <property type="molecule type" value="Genomic_DNA"/>
</dbReference>
<dbReference type="Proteomes" id="UP000199577">
    <property type="component" value="Unassembled WGS sequence"/>
</dbReference>
<proteinExistence type="predicted"/>